<evidence type="ECO:0000313" key="3">
    <source>
        <dbReference type="Proteomes" id="UP000295662"/>
    </source>
</evidence>
<dbReference type="NCBIfam" id="TIGR02532">
    <property type="entry name" value="IV_pilin_GFxxxE"/>
    <property type="match status" value="1"/>
</dbReference>
<keyword evidence="3" id="KW-1185">Reference proteome</keyword>
<protein>
    <submittedName>
        <fullName evidence="2">Uncharacterized protein (TIGR02598 family)</fullName>
    </submittedName>
</protein>
<gene>
    <name evidence="2" type="ORF">EI77_02906</name>
</gene>
<keyword evidence="1" id="KW-0472">Membrane</keyword>
<organism evidence="2 3">
    <name type="scientific">Prosthecobacter fusiformis</name>
    <dbReference type="NCBI Taxonomy" id="48464"/>
    <lineage>
        <taxon>Bacteria</taxon>
        <taxon>Pseudomonadati</taxon>
        <taxon>Verrucomicrobiota</taxon>
        <taxon>Verrucomicrobiia</taxon>
        <taxon>Verrucomicrobiales</taxon>
        <taxon>Verrucomicrobiaceae</taxon>
        <taxon>Prosthecobacter</taxon>
    </lineage>
</organism>
<feature type="transmembrane region" description="Helical" evidence="1">
    <location>
        <begin position="24"/>
        <end position="47"/>
    </location>
</feature>
<keyword evidence="1" id="KW-1133">Transmembrane helix</keyword>
<accession>A0A4R7RW78</accession>
<proteinExistence type="predicted"/>
<evidence type="ECO:0000256" key="1">
    <source>
        <dbReference type="SAM" id="Phobius"/>
    </source>
</evidence>
<dbReference type="AlphaFoldDB" id="A0A4R7RW78"/>
<sequence>MNFSRTALAKIASTRRAGFSLTEIMFALALVAGSALPVLGLLSVGLLDAKEAGDHRLTANLRNTVHQLLCDPAWPAEAVATGEWDAIRYFDDQGRMIENARKEEAAVIMRMKSLPGMGYQSDWLETVQVTFQSGDREDIVTRTLVQRRKKPQG</sequence>
<dbReference type="Proteomes" id="UP000295662">
    <property type="component" value="Unassembled WGS sequence"/>
</dbReference>
<dbReference type="EMBL" id="SOCA01000005">
    <property type="protein sequence ID" value="TDU69258.1"/>
    <property type="molecule type" value="Genomic_DNA"/>
</dbReference>
<keyword evidence="1" id="KW-0812">Transmembrane</keyword>
<evidence type="ECO:0000313" key="2">
    <source>
        <dbReference type="EMBL" id="TDU69258.1"/>
    </source>
</evidence>
<dbReference type="InterPro" id="IPR012902">
    <property type="entry name" value="N_methyl_site"/>
</dbReference>
<name>A0A4R7RW78_9BACT</name>
<dbReference type="RefSeq" id="WP_133795953.1">
    <property type="nucleotide sequence ID" value="NZ_SOCA01000005.1"/>
</dbReference>
<reference evidence="2 3" key="1">
    <citation type="submission" date="2019-03" db="EMBL/GenBank/DDBJ databases">
        <title>Genomic Encyclopedia of Archaeal and Bacterial Type Strains, Phase II (KMG-II): from individual species to whole genera.</title>
        <authorList>
            <person name="Goeker M."/>
        </authorList>
    </citation>
    <scope>NUCLEOTIDE SEQUENCE [LARGE SCALE GENOMIC DNA]</scope>
    <source>
        <strain evidence="2 3">ATCC 25309</strain>
    </source>
</reference>
<comment type="caution">
    <text evidence="2">The sequence shown here is derived from an EMBL/GenBank/DDBJ whole genome shotgun (WGS) entry which is preliminary data.</text>
</comment>